<keyword evidence="5" id="KW-0732">Signal</keyword>
<dbReference type="InterPro" id="IPR008964">
    <property type="entry name" value="Invasin/intimin_cell_adhesion"/>
</dbReference>
<dbReference type="Gene3D" id="3.90.400.10">
    <property type="entry name" value="Oligo-1,6-glucosidase, Domain 2"/>
    <property type="match status" value="1"/>
</dbReference>
<reference evidence="8 9" key="1">
    <citation type="submission" date="2021-01" db="EMBL/GenBank/DDBJ databases">
        <title>Genome public.</title>
        <authorList>
            <person name="Liu C."/>
            <person name="Sun Q."/>
        </authorList>
    </citation>
    <scope>NUCLEOTIDE SEQUENCE [LARGE SCALE GENOMIC DNA]</scope>
    <source>
        <strain evidence="8 9">YIM B02515</strain>
    </source>
</reference>
<comment type="caution">
    <text evidence="8">The sequence shown here is derived from an EMBL/GenBank/DDBJ whole genome shotgun (WGS) entry which is preliminary data.</text>
</comment>
<dbReference type="Pfam" id="PF22058">
    <property type="entry name" value="X25_BaPul_like"/>
    <property type="match status" value="4"/>
</dbReference>
<feature type="domain" description="BIG2" evidence="6">
    <location>
        <begin position="1384"/>
        <end position="1461"/>
    </location>
</feature>
<evidence type="ECO:0000256" key="5">
    <source>
        <dbReference type="SAM" id="SignalP"/>
    </source>
</evidence>
<dbReference type="RefSeq" id="WP_202750099.1">
    <property type="nucleotide sequence ID" value="NZ_JAESWC010000014.1"/>
</dbReference>
<dbReference type="InterPro" id="IPR014756">
    <property type="entry name" value="Ig_E-set"/>
</dbReference>
<evidence type="ECO:0000259" key="7">
    <source>
        <dbReference type="SMART" id="SM00642"/>
    </source>
</evidence>
<dbReference type="Gene3D" id="2.60.40.1080">
    <property type="match status" value="1"/>
</dbReference>
<keyword evidence="1" id="KW-0378">Hydrolase</keyword>
<dbReference type="Pfam" id="PF02368">
    <property type="entry name" value="Big_2"/>
    <property type="match status" value="1"/>
</dbReference>
<name>A0ABS1TDG5_9CLOT</name>
<dbReference type="Gene3D" id="2.60.40.10">
    <property type="entry name" value="Immunoglobulins"/>
    <property type="match status" value="6"/>
</dbReference>
<keyword evidence="4" id="KW-0812">Transmembrane</keyword>
<organism evidence="8 9">
    <name type="scientific">Clostridium rhizosphaerae</name>
    <dbReference type="NCBI Taxonomy" id="2803861"/>
    <lineage>
        <taxon>Bacteria</taxon>
        <taxon>Bacillati</taxon>
        <taxon>Bacillota</taxon>
        <taxon>Clostridia</taxon>
        <taxon>Eubacteriales</taxon>
        <taxon>Clostridiaceae</taxon>
        <taxon>Clostridium</taxon>
    </lineage>
</organism>
<dbReference type="PANTHER" id="PTHR10357">
    <property type="entry name" value="ALPHA-AMYLASE FAMILY MEMBER"/>
    <property type="match status" value="1"/>
</dbReference>
<dbReference type="InterPro" id="IPR013783">
    <property type="entry name" value="Ig-like_fold"/>
</dbReference>
<sequence>MKKLNQKFSLVLTFLFLFSLMPNFNHLVKAEEVQMPAADMMAVLTGNFVKDQGLGNDWDTKNQGTLMKEYSKGIYELTVEFKVAKSYEYKATFNGQWDNPKALGNNGENKKIDIKQPGKVIFRVDYLAGKVYDSINDAAQFKNSATITGILDKVSVNGKNWDTADSNFDIDYIGGGFYKKVFHLNAGELEYKVAFNHGWNNGEVGDNGSNVKTTVPQGGADVTFLANPILGFATDSIHNSNILSTVSLIGTVRQGQNEWDAAAKGYEFSYLDSQGKYIYNKFLPAGSYTYKAVVNYSWDESYGGEDGKKDDYGNKVLTIPEGGKHVVFVADKVNKKVIDSINNPSDVSVALGLVTPEVVVKSPVINSDGTVTFNYKDKDATSVSLRGDMNGWGQTPMTKDAKTDIWSVTLRLGDAAKSIGYKFFLNNDNDHGWIKDPLNTKVTGDNSLLELQTYSGRKVVLAGTIQSVVGEGTWVPGSDKTKLIYDGNAKYHITIPNVPAGNYEYKIAMGSWDPENYGANGKEHGDNMKLYVPSKQDVTFWYSDDSHYTANSIEYKKLDVELKGTGISEGTKLTDASLTNIYNAKVKLSKGSYSDIKAVVDGKEYSFGTINITEDSKDVTFSYAPAIQMVFSDAASQKISLSDLYFDSRSEEFKTPYGAITTDSNVTFNIKAKKDDLTVAKLVLITNKGTKIIDMSKNGSFADGADKWTVSYKFNEIGMNKYYFLVSNGSDVKAYSDDDGYFGAGTASDISNVKLYDLNVYDKNFKTPDWMKNAVIYQIFPDRFFNGDNSNDYAQKLARGSVAYENPTNWYMPPEDPTIEFKTVKDKDGNAVVVKDSNGKPVLDPNYKGFVGDGEWSNDMYGGDIKGVQAKLDYLQALGINVLYFNPVSSSISNHRYDTTDYRSLDPLLGHMDDFVNLSKEAHKRGMHVILDGVFNHVSDDSIYFDRYGKYMEKGKPIGAYQYWSKVYDLMNAQNLNQQDAEKKVTADLSAQGITDLHYKDWFVINNKIVDKDKDGNPIPKRYDYEGWWGYDSMPVIQALNGSEYQVKSWADEIIDGPDANSRYWLKQGSDGWRLDVANEVSDETWNHFRTAVKEEGDNAIIGEIWDDASKYLLGDMYDSVMNYRFRNAILYFVKGTQDDNKTTTDAVWAMNELEKMREQYPKEAFEVMMNLVDSHDTQRVISAFDGYKKDTKAVANTPKEEAYAEMKLIPLIQMTYPGAPTIYYGDEAGIPGADDPDNRRGMIWGKGNQDLVEWYAKLANIRNAYPVLRTGDIVPVTVSGDDAKDVMSYLRNDKNNHALVVVSRKAQYTNGLQLDAGSIPNGTVLTNALNPSEKYTVEAGKVTVDVPKQSGLILVASYKAVTVNTSALKDAYDQSYIVKDKVRATGVTIDKNSLEITVEASANLKAVVAPENTTLKDVIWSSSNSGIAKIDASGKVTAVSEGKADITVTTLDGGFTAKCSVTVKAAPVDNGGNTGNNGNNNNGGNSGNNNGNTGNNNNNGNNNGNTNNNSGAIVKNDASKVVEAVKNAASKSAIVVDASENKKVDKSVFEAIKGTDKSITFTAGNSVWTFNGKDINKDIKDIDLTVKVETLDNSTSPNKDAIKEKVKNEDVLILSFAENGVLPGEAKVKIKLDAAWLEGKDKNNLYVYYYNPSTKKAEIVAKKLTVDKDGYIEFEITHNSDYFVADKDLVSAGILPKTGSMIDTTTLVTAGLITTFIGVLIVAAGRRKRESEA</sequence>
<protein>
    <submittedName>
        <fullName evidence="8">Ig-like domain-containing protein</fullName>
    </submittedName>
</protein>
<dbReference type="SUPFAM" id="SSF81296">
    <property type="entry name" value="E set domains"/>
    <property type="match status" value="2"/>
</dbReference>
<dbReference type="SUPFAM" id="SSF51011">
    <property type="entry name" value="Glycosyl hydrolase domain"/>
    <property type="match status" value="1"/>
</dbReference>
<dbReference type="InterPro" id="IPR017853">
    <property type="entry name" value="GH"/>
</dbReference>
<dbReference type="InterPro" id="IPR054409">
    <property type="entry name" value="X25_BaPul-like"/>
</dbReference>
<keyword evidence="2" id="KW-0326">Glycosidase</keyword>
<feature type="transmembrane region" description="Helical" evidence="4">
    <location>
        <begin position="1708"/>
        <end position="1726"/>
    </location>
</feature>
<dbReference type="CDD" id="cd11338">
    <property type="entry name" value="AmyAc_CMD"/>
    <property type="match status" value="1"/>
</dbReference>
<feature type="domain" description="Glycosyl hydrolase family 13 catalytic" evidence="7">
    <location>
        <begin position="778"/>
        <end position="1263"/>
    </location>
</feature>
<gene>
    <name evidence="8" type="ORF">JK636_16580</name>
</gene>
<evidence type="ECO:0000256" key="1">
    <source>
        <dbReference type="ARBA" id="ARBA00022801"/>
    </source>
</evidence>
<dbReference type="EMBL" id="JAESWC010000014">
    <property type="protein sequence ID" value="MBL4937345.1"/>
    <property type="molecule type" value="Genomic_DNA"/>
</dbReference>
<evidence type="ECO:0000256" key="4">
    <source>
        <dbReference type="SAM" id="Phobius"/>
    </source>
</evidence>
<evidence type="ECO:0000256" key="3">
    <source>
        <dbReference type="SAM" id="MobiDB-lite"/>
    </source>
</evidence>
<feature type="compositionally biased region" description="Low complexity" evidence="3">
    <location>
        <begin position="1477"/>
        <end position="1512"/>
    </location>
</feature>
<dbReference type="SUPFAM" id="SSF49373">
    <property type="entry name" value="Invasin/intimin cell-adhesion fragments"/>
    <property type="match status" value="1"/>
</dbReference>
<dbReference type="Gene3D" id="3.20.20.80">
    <property type="entry name" value="Glycosidases"/>
    <property type="match status" value="1"/>
</dbReference>
<dbReference type="Gene3D" id="2.60.40.1180">
    <property type="entry name" value="Golgi alpha-mannosidase II"/>
    <property type="match status" value="1"/>
</dbReference>
<evidence type="ECO:0000313" key="8">
    <source>
        <dbReference type="EMBL" id="MBL4937345.1"/>
    </source>
</evidence>
<evidence type="ECO:0000313" key="9">
    <source>
        <dbReference type="Proteomes" id="UP000632377"/>
    </source>
</evidence>
<dbReference type="InterPro" id="IPR045857">
    <property type="entry name" value="O16G_dom_2"/>
</dbReference>
<dbReference type="NCBIfam" id="TIGR01167">
    <property type="entry name" value="LPXTG_anchor"/>
    <property type="match status" value="1"/>
</dbReference>
<dbReference type="SMART" id="SM00635">
    <property type="entry name" value="BID_2"/>
    <property type="match status" value="1"/>
</dbReference>
<evidence type="ECO:0000256" key="2">
    <source>
        <dbReference type="ARBA" id="ARBA00023295"/>
    </source>
</evidence>
<dbReference type="Proteomes" id="UP000632377">
    <property type="component" value="Unassembled WGS sequence"/>
</dbReference>
<dbReference type="CDD" id="cd12962">
    <property type="entry name" value="X25_BaPul_like"/>
    <property type="match status" value="1"/>
</dbReference>
<dbReference type="Pfam" id="PF00128">
    <property type="entry name" value="Alpha-amylase"/>
    <property type="match status" value="1"/>
</dbReference>
<dbReference type="InterPro" id="IPR006047">
    <property type="entry name" value="GH13_cat_dom"/>
</dbReference>
<dbReference type="SUPFAM" id="SSF51445">
    <property type="entry name" value="(Trans)glycosidases"/>
    <property type="match status" value="1"/>
</dbReference>
<dbReference type="InterPro" id="IPR003343">
    <property type="entry name" value="Big_2"/>
</dbReference>
<feature type="chain" id="PRO_5046816385" evidence="5">
    <location>
        <begin position="26"/>
        <end position="1734"/>
    </location>
</feature>
<feature type="region of interest" description="Disordered" evidence="3">
    <location>
        <begin position="1467"/>
        <end position="1513"/>
    </location>
</feature>
<accession>A0ABS1TDG5</accession>
<dbReference type="InterPro" id="IPR013780">
    <property type="entry name" value="Glyco_hydro_b"/>
</dbReference>
<keyword evidence="9" id="KW-1185">Reference proteome</keyword>
<keyword evidence="4" id="KW-1133">Transmembrane helix</keyword>
<dbReference type="PANTHER" id="PTHR10357:SF210">
    <property type="entry name" value="MALTODEXTRIN GLUCOSIDASE"/>
    <property type="match status" value="1"/>
</dbReference>
<proteinExistence type="predicted"/>
<feature type="signal peptide" evidence="5">
    <location>
        <begin position="1"/>
        <end position="25"/>
    </location>
</feature>
<keyword evidence="4" id="KW-0472">Membrane</keyword>
<evidence type="ECO:0000259" key="6">
    <source>
        <dbReference type="SMART" id="SM00635"/>
    </source>
</evidence>
<dbReference type="SMART" id="SM00642">
    <property type="entry name" value="Aamy"/>
    <property type="match status" value="1"/>
</dbReference>